<name>A0ABN9LCX0_9NEOB</name>
<proteinExistence type="predicted"/>
<accession>A0ABN9LCX0</accession>
<reference evidence="1" key="1">
    <citation type="submission" date="2023-07" db="EMBL/GenBank/DDBJ databases">
        <authorList>
            <person name="Stuckert A."/>
        </authorList>
    </citation>
    <scope>NUCLEOTIDE SEQUENCE</scope>
</reference>
<protein>
    <submittedName>
        <fullName evidence="1">Uncharacterized protein</fullName>
    </submittedName>
</protein>
<dbReference type="Proteomes" id="UP001176940">
    <property type="component" value="Unassembled WGS sequence"/>
</dbReference>
<evidence type="ECO:0000313" key="1">
    <source>
        <dbReference type="EMBL" id="CAJ0938799.1"/>
    </source>
</evidence>
<gene>
    <name evidence="1" type="ORF">RIMI_LOCUS7825893</name>
</gene>
<dbReference type="EMBL" id="CAUEEQ010015088">
    <property type="protein sequence ID" value="CAJ0938799.1"/>
    <property type="molecule type" value="Genomic_DNA"/>
</dbReference>
<evidence type="ECO:0000313" key="2">
    <source>
        <dbReference type="Proteomes" id="UP001176940"/>
    </source>
</evidence>
<keyword evidence="2" id="KW-1185">Reference proteome</keyword>
<organism evidence="1 2">
    <name type="scientific">Ranitomeya imitator</name>
    <name type="common">mimic poison frog</name>
    <dbReference type="NCBI Taxonomy" id="111125"/>
    <lineage>
        <taxon>Eukaryota</taxon>
        <taxon>Metazoa</taxon>
        <taxon>Chordata</taxon>
        <taxon>Craniata</taxon>
        <taxon>Vertebrata</taxon>
        <taxon>Euteleostomi</taxon>
        <taxon>Amphibia</taxon>
        <taxon>Batrachia</taxon>
        <taxon>Anura</taxon>
        <taxon>Neobatrachia</taxon>
        <taxon>Hyloidea</taxon>
        <taxon>Dendrobatidae</taxon>
        <taxon>Dendrobatinae</taxon>
        <taxon>Ranitomeya</taxon>
    </lineage>
</organism>
<comment type="caution">
    <text evidence="1">The sequence shown here is derived from an EMBL/GenBank/DDBJ whole genome shotgun (WGS) entry which is preliminary data.</text>
</comment>
<sequence length="235" mass="26348">MEDQGEEIFGPESRLLRLDRVEDRVLVVMAKLTSMLFSPSQTVLHAILSLTDYPPCYALAHTVLHVILSLTVCPPCYSLPHRLSSILSMLFSPSQTVLHVILSLTDCPSCYSLPHTVLHVILSLTDCPPCYSLLHRLFSMLFPPSQTVLHVILVLEYDGLERRKFGKKETDQKRVAVVQMRMNKSDSKSLSSFKGEKRSDSGDVYKMQVTLCALNFKVHCGSELPNHNSTGGPKY</sequence>